<accession>A7A2T0</accession>
<protein>
    <submittedName>
        <fullName evidence="1">Uncharacterized protein</fullName>
    </submittedName>
</protein>
<organism evidence="1 2">
    <name type="scientific">Bifidobacterium adolescentis L2-32</name>
    <dbReference type="NCBI Taxonomy" id="411481"/>
    <lineage>
        <taxon>Bacteria</taxon>
        <taxon>Bacillati</taxon>
        <taxon>Actinomycetota</taxon>
        <taxon>Actinomycetes</taxon>
        <taxon>Bifidobacteriales</taxon>
        <taxon>Bifidobacteriaceae</taxon>
        <taxon>Bifidobacterium</taxon>
    </lineage>
</organism>
<reference evidence="1 2" key="2">
    <citation type="submission" date="2007-05" db="EMBL/GenBank/DDBJ databases">
        <title>Draft genome sequence of Bifidobacterium adolescentis (L2-32).</title>
        <authorList>
            <person name="Sudarsanam P."/>
            <person name="Ley R."/>
            <person name="Guruge J."/>
            <person name="Turnbaugh P.J."/>
            <person name="Mahowald M."/>
            <person name="Liep D."/>
            <person name="Gordon J."/>
        </authorList>
    </citation>
    <scope>NUCLEOTIDE SEQUENCE [LARGE SCALE GENOMIC DNA]</scope>
    <source>
        <strain evidence="1 2">L2-32</strain>
    </source>
</reference>
<dbReference type="HOGENOM" id="CLU_2749630_0_0_11"/>
<dbReference type="EMBL" id="AAXD02000018">
    <property type="protein sequence ID" value="EDN83212.1"/>
    <property type="molecule type" value="Genomic_DNA"/>
</dbReference>
<evidence type="ECO:0000313" key="2">
    <source>
        <dbReference type="Proteomes" id="UP000003773"/>
    </source>
</evidence>
<gene>
    <name evidence="1" type="ORF">BIFADO_00110</name>
</gene>
<evidence type="ECO:0000313" key="1">
    <source>
        <dbReference type="EMBL" id="EDN83212.1"/>
    </source>
</evidence>
<dbReference type="AlphaFoldDB" id="A7A2T0"/>
<proteinExistence type="predicted"/>
<reference evidence="1 2" key="1">
    <citation type="submission" date="2007-04" db="EMBL/GenBank/DDBJ databases">
        <authorList>
            <person name="Fulton L."/>
            <person name="Clifton S."/>
            <person name="Fulton B."/>
            <person name="Xu J."/>
            <person name="Minx P."/>
            <person name="Pepin K.H."/>
            <person name="Johnson M."/>
            <person name="Thiruvilangam P."/>
            <person name="Bhonagiri V."/>
            <person name="Nash W.E."/>
            <person name="Mardis E.R."/>
            <person name="Wilson R.K."/>
        </authorList>
    </citation>
    <scope>NUCLEOTIDE SEQUENCE [LARGE SCALE GENOMIC DNA]</scope>
    <source>
        <strain evidence="1 2">L2-32</strain>
    </source>
</reference>
<dbReference type="Proteomes" id="UP000003773">
    <property type="component" value="Unassembled WGS sequence"/>
</dbReference>
<name>A7A2T0_BIFAD</name>
<sequence length="70" mass="8277">MTFLLETTIKLPFASKPAEQSQFIRPFRRKHELFRRNGQNNRTSSTQNYAAAGCATEYMTVFYSFFKMNR</sequence>
<comment type="caution">
    <text evidence="1">The sequence shown here is derived from an EMBL/GenBank/DDBJ whole genome shotgun (WGS) entry which is preliminary data.</text>
</comment>